<evidence type="ECO:0000256" key="11">
    <source>
        <dbReference type="ARBA" id="ARBA00023157"/>
    </source>
</evidence>
<dbReference type="PROSITE" id="PS50070">
    <property type="entry name" value="KRINGLE_2"/>
    <property type="match status" value="1"/>
</dbReference>
<keyword evidence="5 18" id="KW-0645">Protease</keyword>
<evidence type="ECO:0000259" key="22">
    <source>
        <dbReference type="PROSITE" id="PS50240"/>
    </source>
</evidence>
<dbReference type="InterPro" id="IPR001254">
    <property type="entry name" value="Trypsin_dom"/>
</dbReference>
<dbReference type="PROSITE" id="PS00022">
    <property type="entry name" value="EGF_1"/>
    <property type="match status" value="2"/>
</dbReference>
<dbReference type="GO" id="GO:0005615">
    <property type="term" value="C:extracellular space"/>
    <property type="evidence" value="ECO:0007669"/>
    <property type="project" value="TreeGrafter"/>
</dbReference>
<dbReference type="PANTHER" id="PTHR24264:SF43">
    <property type="entry name" value="HEPATOCYTE GROWTH FACTOR ACTIVATOR"/>
    <property type="match status" value="1"/>
</dbReference>
<feature type="disulfide bond" evidence="15">
    <location>
        <begin position="176"/>
        <end position="185"/>
    </location>
</feature>
<feature type="compositionally biased region" description="Low complexity" evidence="19">
    <location>
        <begin position="379"/>
        <end position="388"/>
    </location>
</feature>
<evidence type="ECO:0000259" key="21">
    <source>
        <dbReference type="PROSITE" id="PS50070"/>
    </source>
</evidence>
<evidence type="ECO:0000256" key="3">
    <source>
        <dbReference type="ARBA" id="ARBA00022536"/>
    </source>
</evidence>
<evidence type="ECO:0000256" key="10">
    <source>
        <dbReference type="ARBA" id="ARBA00023145"/>
    </source>
</evidence>
<evidence type="ECO:0000256" key="5">
    <source>
        <dbReference type="ARBA" id="ARBA00022670"/>
    </source>
</evidence>
<keyword evidence="12" id="KW-0325">Glycoprotein</keyword>
<dbReference type="EC" id="3.4.21.4" evidence="14"/>
<protein>
    <recommendedName>
        <fullName evidence="14">trypsin</fullName>
        <ecNumber evidence="14">3.4.21.4</ecNumber>
    </recommendedName>
</protein>
<keyword evidence="3 15" id="KW-0245">EGF-like domain</keyword>
<keyword evidence="26" id="KW-1185">Reference proteome</keyword>
<dbReference type="InterPro" id="IPR001314">
    <property type="entry name" value="Peptidase_S1A"/>
</dbReference>
<dbReference type="CDD" id="cd00190">
    <property type="entry name" value="Tryp_SPc"/>
    <property type="match status" value="1"/>
</dbReference>
<proteinExistence type="predicted"/>
<dbReference type="InterPro" id="IPR038178">
    <property type="entry name" value="Kringle_sf"/>
</dbReference>
<evidence type="ECO:0000256" key="17">
    <source>
        <dbReference type="PROSITE-ProRule" id="PRU00479"/>
    </source>
</evidence>
<feature type="domain" description="Peptidase S1" evidence="22">
    <location>
        <begin position="407"/>
        <end position="643"/>
    </location>
</feature>
<dbReference type="Ensembl" id="ENSPKIT00000036100.1">
    <property type="protein sequence ID" value="ENSPKIP00000019256.1"/>
    <property type="gene ID" value="ENSPKIG00000004495.1"/>
</dbReference>
<feature type="domain" description="Fibronectin type-II" evidence="24">
    <location>
        <begin position="95"/>
        <end position="141"/>
    </location>
</feature>
<organism evidence="25 26">
    <name type="scientific">Paramormyrops kingsleyae</name>
    <dbReference type="NCBI Taxonomy" id="1676925"/>
    <lineage>
        <taxon>Eukaryota</taxon>
        <taxon>Metazoa</taxon>
        <taxon>Chordata</taxon>
        <taxon>Craniata</taxon>
        <taxon>Vertebrata</taxon>
        <taxon>Euteleostomi</taxon>
        <taxon>Actinopterygii</taxon>
        <taxon>Neopterygii</taxon>
        <taxon>Teleostei</taxon>
        <taxon>Osteoglossocephala</taxon>
        <taxon>Osteoglossomorpha</taxon>
        <taxon>Osteoglossiformes</taxon>
        <taxon>Mormyridae</taxon>
        <taxon>Paramormyrops</taxon>
    </lineage>
</organism>
<dbReference type="SUPFAM" id="SSF57196">
    <property type="entry name" value="EGF/Laminin"/>
    <property type="match status" value="1"/>
</dbReference>
<comment type="caution">
    <text evidence="17">Lacks conserved residue(s) required for the propagation of feature annotation.</text>
</comment>
<dbReference type="PRINTS" id="PR00018">
    <property type="entry name" value="KRINGLE"/>
</dbReference>
<dbReference type="PRINTS" id="PR00722">
    <property type="entry name" value="CHYMOTRYPSIN"/>
</dbReference>
<dbReference type="GO" id="GO:0004252">
    <property type="term" value="F:serine-type endopeptidase activity"/>
    <property type="evidence" value="ECO:0007669"/>
    <property type="project" value="UniProtKB-EC"/>
</dbReference>
<dbReference type="GeneTree" id="ENSGT00940000159778"/>
<dbReference type="PROSITE" id="PS01186">
    <property type="entry name" value="EGF_2"/>
    <property type="match status" value="1"/>
</dbReference>
<dbReference type="PROSITE" id="PS50026">
    <property type="entry name" value="EGF_3"/>
    <property type="match status" value="2"/>
</dbReference>
<evidence type="ECO:0000256" key="18">
    <source>
        <dbReference type="RuleBase" id="RU363034"/>
    </source>
</evidence>
<keyword evidence="2" id="KW-0964">Secreted</keyword>
<dbReference type="InterPro" id="IPR013806">
    <property type="entry name" value="Kringle-like"/>
</dbReference>
<evidence type="ECO:0000256" key="1">
    <source>
        <dbReference type="ARBA" id="ARBA00004239"/>
    </source>
</evidence>
<evidence type="ECO:0000256" key="4">
    <source>
        <dbReference type="ARBA" id="ARBA00022572"/>
    </source>
</evidence>
<dbReference type="SMART" id="SM00181">
    <property type="entry name" value="EGF"/>
    <property type="match status" value="2"/>
</dbReference>
<dbReference type="Pfam" id="PF00089">
    <property type="entry name" value="Trypsin"/>
    <property type="match status" value="1"/>
</dbReference>
<evidence type="ECO:0000256" key="9">
    <source>
        <dbReference type="ARBA" id="ARBA00022825"/>
    </source>
</evidence>
<dbReference type="InterPro" id="IPR009003">
    <property type="entry name" value="Peptidase_S1_PA"/>
</dbReference>
<dbReference type="PROSITE" id="PS01253">
    <property type="entry name" value="FN1_1"/>
    <property type="match status" value="1"/>
</dbReference>
<dbReference type="PROSITE" id="PS00135">
    <property type="entry name" value="TRYPSIN_SER"/>
    <property type="match status" value="1"/>
</dbReference>
<dbReference type="CDD" id="cd00108">
    <property type="entry name" value="KR"/>
    <property type="match status" value="1"/>
</dbReference>
<keyword evidence="6" id="KW-0732">Signal</keyword>
<reference evidence="25" key="2">
    <citation type="submission" date="2025-09" db="UniProtKB">
        <authorList>
            <consortium name="Ensembl"/>
        </authorList>
    </citation>
    <scope>IDENTIFICATION</scope>
</reference>
<dbReference type="PRINTS" id="PR00013">
    <property type="entry name" value="FNTYPEII"/>
</dbReference>
<comment type="subcellular location">
    <subcellularLocation>
        <location evidence="1">Secreted</location>
        <location evidence="1">Extracellular space</location>
    </subcellularLocation>
</comment>
<dbReference type="Pfam" id="PF00008">
    <property type="entry name" value="EGF"/>
    <property type="match status" value="1"/>
</dbReference>
<evidence type="ECO:0000313" key="26">
    <source>
        <dbReference type="Proteomes" id="UP000261540"/>
    </source>
</evidence>
<evidence type="ECO:0000313" key="25">
    <source>
        <dbReference type="Ensembl" id="ENSPKIP00000019256.1"/>
    </source>
</evidence>
<dbReference type="SMART" id="SM00058">
    <property type="entry name" value="FN1"/>
    <property type="match status" value="1"/>
</dbReference>
<dbReference type="InterPro" id="IPR050127">
    <property type="entry name" value="Serine_Proteases_S1"/>
</dbReference>
<accession>A0A3B3RNE9</accession>
<dbReference type="InterPro" id="IPR000742">
    <property type="entry name" value="EGF"/>
</dbReference>
<dbReference type="InterPro" id="IPR036943">
    <property type="entry name" value="FN_type2_sf"/>
</dbReference>
<dbReference type="CDD" id="cd00061">
    <property type="entry name" value="FN1"/>
    <property type="match status" value="1"/>
</dbReference>
<dbReference type="PROSITE" id="PS00021">
    <property type="entry name" value="KRINGLE_1"/>
    <property type="match status" value="1"/>
</dbReference>
<dbReference type="SMART" id="SM00059">
    <property type="entry name" value="FN2"/>
    <property type="match status" value="1"/>
</dbReference>
<feature type="region of interest" description="Disordered" evidence="19">
    <location>
        <begin position="379"/>
        <end position="398"/>
    </location>
</feature>
<dbReference type="InterPro" id="IPR000562">
    <property type="entry name" value="FN_type2_dom"/>
</dbReference>
<evidence type="ECO:0000256" key="13">
    <source>
        <dbReference type="ARBA" id="ARBA00036320"/>
    </source>
</evidence>
<dbReference type="PROSITE" id="PS00023">
    <property type="entry name" value="FN2_1"/>
    <property type="match status" value="1"/>
</dbReference>
<dbReference type="PROSITE" id="PS51092">
    <property type="entry name" value="FN2_2"/>
    <property type="match status" value="1"/>
</dbReference>
<dbReference type="InterPro" id="IPR000001">
    <property type="entry name" value="Kringle"/>
</dbReference>
<comment type="catalytic activity">
    <reaction evidence="13">
        <text>Preferential cleavage: Arg-|-Xaa, Lys-|-Xaa.</text>
        <dbReference type="EC" id="3.4.21.4"/>
    </reaction>
</comment>
<feature type="domain" description="Kringle" evidence="21">
    <location>
        <begin position="273"/>
        <end position="364"/>
    </location>
</feature>
<keyword evidence="8 18" id="KW-0378">Hydrolase</keyword>
<evidence type="ECO:0000256" key="16">
    <source>
        <dbReference type="PROSITE-ProRule" id="PRU00121"/>
    </source>
</evidence>
<keyword evidence="7" id="KW-0677">Repeat</keyword>
<dbReference type="PROSITE" id="PS50240">
    <property type="entry name" value="TRYPSIN_DOM"/>
    <property type="match status" value="1"/>
</dbReference>
<keyword evidence="4 16" id="KW-0420">Kringle</keyword>
<dbReference type="Pfam" id="PF00039">
    <property type="entry name" value="fn1"/>
    <property type="match status" value="1"/>
</dbReference>
<dbReference type="Gene3D" id="2.40.10.10">
    <property type="entry name" value="Trypsin-like serine proteases"/>
    <property type="match status" value="1"/>
</dbReference>
<evidence type="ECO:0000256" key="8">
    <source>
        <dbReference type="ARBA" id="ARBA00022801"/>
    </source>
</evidence>
<reference evidence="25" key="1">
    <citation type="submission" date="2025-08" db="UniProtKB">
        <authorList>
            <consortium name="Ensembl"/>
        </authorList>
    </citation>
    <scope>IDENTIFICATION</scope>
</reference>
<dbReference type="InterPro" id="IPR043504">
    <property type="entry name" value="Peptidase_S1_PA_chymotrypsin"/>
</dbReference>
<dbReference type="Gene3D" id="2.10.25.10">
    <property type="entry name" value="Laminin"/>
    <property type="match status" value="2"/>
</dbReference>
<dbReference type="PROSITE" id="PS00134">
    <property type="entry name" value="TRYPSIN_HIS"/>
    <property type="match status" value="1"/>
</dbReference>
<dbReference type="CDD" id="cd00054">
    <property type="entry name" value="EGF_CA"/>
    <property type="match status" value="1"/>
</dbReference>
<dbReference type="SMART" id="SM00130">
    <property type="entry name" value="KR"/>
    <property type="match status" value="1"/>
</dbReference>
<dbReference type="SUPFAM" id="SSF50494">
    <property type="entry name" value="Trypsin-like serine proteases"/>
    <property type="match status" value="1"/>
</dbReference>
<dbReference type="InterPro" id="IPR033116">
    <property type="entry name" value="TRYPSIN_SER"/>
</dbReference>
<dbReference type="GO" id="GO:0007596">
    <property type="term" value="P:blood coagulation"/>
    <property type="evidence" value="ECO:0007669"/>
    <property type="project" value="TreeGrafter"/>
</dbReference>
<evidence type="ECO:0000256" key="15">
    <source>
        <dbReference type="PROSITE-ProRule" id="PRU00076"/>
    </source>
</evidence>
<dbReference type="SUPFAM" id="SSF57440">
    <property type="entry name" value="Kringle-like"/>
    <property type="match status" value="2"/>
</dbReference>
<dbReference type="SMART" id="SM00020">
    <property type="entry name" value="Tryp_SPc"/>
    <property type="match status" value="1"/>
</dbReference>
<dbReference type="Gene3D" id="2.10.10.10">
    <property type="entry name" value="Fibronectin, type II, collagen-binding"/>
    <property type="match status" value="1"/>
</dbReference>
<dbReference type="InterPro" id="IPR018114">
    <property type="entry name" value="TRYPSIN_HIS"/>
</dbReference>
<dbReference type="CDD" id="cd00062">
    <property type="entry name" value="FN2"/>
    <property type="match status" value="1"/>
</dbReference>
<dbReference type="AlphaFoldDB" id="A0A3B3RNE9"/>
<feature type="disulfide bond" evidence="15">
    <location>
        <begin position="157"/>
        <end position="174"/>
    </location>
</feature>
<feature type="disulfide bond" evidence="15">
    <location>
        <begin position="238"/>
        <end position="255"/>
    </location>
</feature>
<dbReference type="PROSITE" id="PS51091">
    <property type="entry name" value="FN1_2"/>
    <property type="match status" value="1"/>
</dbReference>
<dbReference type="InterPro" id="IPR000083">
    <property type="entry name" value="Fibronectin_type1"/>
</dbReference>
<dbReference type="Gene3D" id="2.40.20.10">
    <property type="entry name" value="Plasminogen Kringle 4"/>
    <property type="match status" value="1"/>
</dbReference>
<evidence type="ECO:0000256" key="12">
    <source>
        <dbReference type="ARBA" id="ARBA00023180"/>
    </source>
</evidence>
<dbReference type="FunFam" id="2.40.20.10:FF:000016">
    <property type="entry name" value="Coagulation factor XII"/>
    <property type="match status" value="1"/>
</dbReference>
<evidence type="ECO:0000256" key="6">
    <source>
        <dbReference type="ARBA" id="ARBA00022729"/>
    </source>
</evidence>
<dbReference type="SUPFAM" id="SSF57603">
    <property type="entry name" value="FnI-like domain"/>
    <property type="match status" value="1"/>
</dbReference>
<feature type="domain" description="EGF-like" evidence="20">
    <location>
        <begin position="148"/>
        <end position="186"/>
    </location>
</feature>
<feature type="disulfide bond" evidence="15">
    <location>
        <begin position="257"/>
        <end position="266"/>
    </location>
</feature>
<dbReference type="GO" id="GO:0031638">
    <property type="term" value="P:zymogen activation"/>
    <property type="evidence" value="ECO:0007669"/>
    <property type="project" value="TreeGrafter"/>
</dbReference>
<dbReference type="Pfam" id="PF00040">
    <property type="entry name" value="fn2"/>
    <property type="match status" value="1"/>
</dbReference>
<name>A0A3B3RNE9_9TELE</name>
<dbReference type="FunFam" id="2.10.25.10:FF:000173">
    <property type="entry name" value="Neurogenic locus notch protein 2"/>
    <property type="match status" value="1"/>
</dbReference>
<evidence type="ECO:0000256" key="2">
    <source>
        <dbReference type="ARBA" id="ARBA00022525"/>
    </source>
</evidence>
<dbReference type="STRING" id="1676925.ENSPKIP00000019256"/>
<keyword evidence="9 18" id="KW-0720">Serine protease</keyword>
<dbReference type="PANTHER" id="PTHR24264">
    <property type="entry name" value="TRYPSIN-RELATED"/>
    <property type="match status" value="1"/>
</dbReference>
<evidence type="ECO:0000259" key="23">
    <source>
        <dbReference type="PROSITE" id="PS51091"/>
    </source>
</evidence>
<evidence type="ECO:0000256" key="14">
    <source>
        <dbReference type="ARBA" id="ARBA00038868"/>
    </source>
</evidence>
<dbReference type="Proteomes" id="UP000261540">
    <property type="component" value="Unplaced"/>
</dbReference>
<feature type="domain" description="EGF-like" evidence="20">
    <location>
        <begin position="229"/>
        <end position="267"/>
    </location>
</feature>
<sequence length="646" mass="71627">MWFLGPIHFFSTLGRNLLKKVSLETTNSHLSHILLGLISLQVNRAQMNRLARAMFALVLLRYVFSASTTRGVLTGSEVINTRTIVKRSLGKVFTVDGQECKFPFRYAGMVHHQCLPTHSSRFWCSTTSNFDRDRKWAFCVSEELGTSAADPCQDHPCANGGLCTSDPRRGAFVCHCPEPFTGNLCSQEKCYEESHRKHYDLGESWGRIHMRGVEQCTCEGGQAVCERARYTACDRNPCQNEGTCRSLTSTGEVVCACRAGLGGGHCSINLEERCYEGNGVDYRGTARTTLSGAHCLPWSSELLHTELSLTNAETAALLANVESTMELGLGDHAFCRNPDGDTMPWCYTLKNTAISWEYCDIPSCRLPGTDTRLVMPTVQPTTTTQTQPSRPPTCGTRHMKRSARPRILGGHAALPGAHPWMAAIFIGESFCAGTLIASCWVLSAAHCFSGNPLASQVRVILGQHRFNDTGPNTKSHRIEKYIFYDKYSVYNPTVHDIVLVKLKKEKGKCAKMTQFVRPICLPGEDMSFPDYHCCDITGWGHMYEKANAYADQLMEGVVYIVPFEQCSRPNMYGTEVTPTMLCAGHWCVDACQGDSGGPLACSRNGVYFLYGIVSWGDGCGRSRKPGVYTRVTKYVNWIQKVTKSKP</sequence>
<evidence type="ECO:0000256" key="7">
    <source>
        <dbReference type="ARBA" id="ARBA00022737"/>
    </source>
</evidence>
<keyword evidence="10" id="KW-0865">Zymogen</keyword>
<dbReference type="InterPro" id="IPR018056">
    <property type="entry name" value="Kringle_CS"/>
</dbReference>
<dbReference type="FunFam" id="2.40.10.10:FF:000003">
    <property type="entry name" value="Transmembrane serine protease 3"/>
    <property type="match status" value="1"/>
</dbReference>
<keyword evidence="11 15" id="KW-1015">Disulfide bond</keyword>
<evidence type="ECO:0000259" key="20">
    <source>
        <dbReference type="PROSITE" id="PS50026"/>
    </source>
</evidence>
<dbReference type="Pfam" id="PF00051">
    <property type="entry name" value="Kringle"/>
    <property type="match status" value="1"/>
</dbReference>
<dbReference type="OrthoDB" id="9925451at2759"/>
<evidence type="ECO:0000259" key="24">
    <source>
        <dbReference type="PROSITE" id="PS51092"/>
    </source>
</evidence>
<evidence type="ECO:0000256" key="19">
    <source>
        <dbReference type="SAM" id="MobiDB-lite"/>
    </source>
</evidence>
<feature type="domain" description="Fibronectin type-I" evidence="23">
    <location>
        <begin position="188"/>
        <end position="228"/>
    </location>
</feature>